<keyword evidence="3" id="KW-0808">Transferase</keyword>
<gene>
    <name evidence="3" type="primary">wfgD_2</name>
    <name evidence="5" type="ORF">BEI59_02895</name>
    <name evidence="3" type="ORF">BEI61_02295</name>
    <name evidence="4" type="ORF">BEI63_32535</name>
</gene>
<dbReference type="Pfam" id="PF00535">
    <property type="entry name" value="Glycos_transf_2"/>
    <property type="match status" value="1"/>
</dbReference>
<dbReference type="Gene3D" id="3.90.550.10">
    <property type="entry name" value="Spore Coat Polysaccharide Biosynthesis Protein SpsA, Chain A"/>
    <property type="match status" value="1"/>
</dbReference>
<comment type="caution">
    <text evidence="3">The sequence shown here is derived from an EMBL/GenBank/DDBJ whole genome shotgun (WGS) entry which is preliminary data.</text>
</comment>
<accession>A0A1E3ACB8</accession>
<evidence type="ECO:0000313" key="7">
    <source>
        <dbReference type="Proteomes" id="UP000094271"/>
    </source>
</evidence>
<dbReference type="InterPro" id="IPR029044">
    <property type="entry name" value="Nucleotide-diphossugar_trans"/>
</dbReference>
<feature type="transmembrane region" description="Helical" evidence="1">
    <location>
        <begin position="287"/>
        <end position="304"/>
    </location>
</feature>
<reference evidence="5 7" key="3">
    <citation type="submission" date="2016-08" db="EMBL/GenBank/DDBJ databases">
        <authorList>
            <person name="Seilhamer J.J."/>
        </authorList>
    </citation>
    <scope>NUCLEOTIDE SEQUENCE [LARGE SCALE GENOMIC DNA]</scope>
    <source>
        <strain evidence="5 7">NML150140-1</strain>
    </source>
</reference>
<dbReference type="GO" id="GO:0016758">
    <property type="term" value="F:hexosyltransferase activity"/>
    <property type="evidence" value="ECO:0007669"/>
    <property type="project" value="UniProtKB-ARBA"/>
</dbReference>
<dbReference type="PANTHER" id="PTHR22916:SF3">
    <property type="entry name" value="UDP-GLCNAC:BETAGAL BETA-1,3-N-ACETYLGLUCOSAMINYLTRANSFERASE-LIKE PROTEIN 1"/>
    <property type="match status" value="1"/>
</dbReference>
<keyword evidence="8" id="KW-1185">Reference proteome</keyword>
<dbReference type="PANTHER" id="PTHR22916">
    <property type="entry name" value="GLYCOSYLTRANSFERASE"/>
    <property type="match status" value="1"/>
</dbReference>
<dbReference type="Proteomes" id="UP000094067">
    <property type="component" value="Unassembled WGS sequence"/>
</dbReference>
<evidence type="ECO:0000313" key="6">
    <source>
        <dbReference type="Proteomes" id="UP000094067"/>
    </source>
</evidence>
<dbReference type="AlphaFoldDB" id="A0A1E3ACB8"/>
<dbReference type="SUPFAM" id="SSF53448">
    <property type="entry name" value="Nucleotide-diphospho-sugar transferases"/>
    <property type="match status" value="1"/>
</dbReference>
<dbReference type="Proteomes" id="UP000094869">
    <property type="component" value="Unassembled WGS sequence"/>
</dbReference>
<dbReference type="EMBL" id="MEHA01000001">
    <property type="protein sequence ID" value="ODR56103.1"/>
    <property type="molecule type" value="Genomic_DNA"/>
</dbReference>
<dbReference type="OrthoDB" id="9802649at2"/>
<evidence type="ECO:0000313" key="5">
    <source>
        <dbReference type="EMBL" id="ODR56103.1"/>
    </source>
</evidence>
<dbReference type="Proteomes" id="UP000094271">
    <property type="component" value="Unassembled WGS sequence"/>
</dbReference>
<name>A0A1E3ACB8_9FIRM</name>
<organism evidence="3 6">
    <name type="scientific">Eisenbergiella tayi</name>
    <dbReference type="NCBI Taxonomy" id="1432052"/>
    <lineage>
        <taxon>Bacteria</taxon>
        <taxon>Bacillati</taxon>
        <taxon>Bacillota</taxon>
        <taxon>Clostridia</taxon>
        <taxon>Lachnospirales</taxon>
        <taxon>Lachnospiraceae</taxon>
        <taxon>Eisenbergiella</taxon>
    </lineage>
</organism>
<dbReference type="EC" id="2.4.1.305" evidence="3"/>
<feature type="domain" description="Glycosyltransferase 2-like" evidence="2">
    <location>
        <begin position="12"/>
        <end position="163"/>
    </location>
</feature>
<sequence>MNYDITGKKVVVLLSTYNGELFLSEQLESLERQDLRNMSVFVRDDSSSDNTIEILKQWKEKKGDWLSWYQGDNVGPAKSFMELLNRAPMAQYYAFCDQDDYWESDKISSAIKQLDLCRNDLCIYCSNVEFVNSNLEHLNYSRFNENKSMMKALIYNQAVGCTMVISRKLKDLCISKSPEYLLMHDAWIYRVCVSVEGEVVFDHDSHIRYRQHGNNVAGGSANIIKKWINRFKLMQGKRKNKRKLMAVELLKCYCDFIPDANKISVKKLACYDENIKSKLRLIKDRNIYSNSLIGNIGLVFAILFKQL</sequence>
<keyword evidence="1" id="KW-0472">Membrane</keyword>
<dbReference type="EMBL" id="MEHD01000056">
    <property type="protein sequence ID" value="ODR44327.1"/>
    <property type="molecule type" value="Genomic_DNA"/>
</dbReference>
<keyword evidence="1" id="KW-1133">Transmembrane helix</keyword>
<keyword evidence="1" id="KW-0812">Transmembrane</keyword>
<evidence type="ECO:0000313" key="8">
    <source>
        <dbReference type="Proteomes" id="UP000094869"/>
    </source>
</evidence>
<dbReference type="RefSeq" id="WP_069152364.1">
    <property type="nucleotide sequence ID" value="NZ_JAQCZP010000002.1"/>
</dbReference>
<evidence type="ECO:0000259" key="2">
    <source>
        <dbReference type="Pfam" id="PF00535"/>
    </source>
</evidence>
<reference evidence="3 6" key="1">
    <citation type="submission" date="2016-07" db="EMBL/GenBank/DDBJ databases">
        <title>Characterization of isolates of Eisenbergiella tayi derived from blood cultures, using whole genome sequencing.</title>
        <authorList>
            <person name="Burdz T."/>
            <person name="Wiebe D."/>
            <person name="Huynh C."/>
            <person name="Bernard K."/>
        </authorList>
    </citation>
    <scope>NUCLEOTIDE SEQUENCE [LARGE SCALE GENOMIC DNA]</scope>
    <source>
        <strain evidence="3 6">NML 110608</strain>
    </source>
</reference>
<evidence type="ECO:0000256" key="1">
    <source>
        <dbReference type="SAM" id="Phobius"/>
    </source>
</evidence>
<dbReference type="EMBL" id="MCGH01000002">
    <property type="protein sequence ID" value="ODM06405.1"/>
    <property type="molecule type" value="Genomic_DNA"/>
</dbReference>
<reference evidence="4 8" key="2">
    <citation type="submission" date="2016-08" db="EMBL/GenBank/DDBJ databases">
        <title>Characterization of Isolates of Eisenbergiella tayi Derived from Blood Cultures, Using Whole Genome Sequencing.</title>
        <authorList>
            <person name="Bernier A.-M."/>
            <person name="Burdz T."/>
            <person name="Wiebe D."/>
            <person name="Bernard K."/>
        </authorList>
    </citation>
    <scope>NUCLEOTIDE SEQUENCE [LARGE SCALE GENOMIC DNA]</scope>
    <source>
        <strain evidence="4 8">NML120146</strain>
    </source>
</reference>
<protein>
    <submittedName>
        <fullName evidence="3">UDP-Glc:alpha-D-GlcNAc-diphosphoundecaprenol beta-1,3-glucosyltransferase WfgD</fullName>
        <ecNumber evidence="3">2.4.1.305</ecNumber>
    </submittedName>
</protein>
<keyword evidence="3" id="KW-0328">Glycosyltransferase</keyword>
<evidence type="ECO:0000313" key="3">
    <source>
        <dbReference type="EMBL" id="ODM06405.1"/>
    </source>
</evidence>
<proteinExistence type="predicted"/>
<dbReference type="InterPro" id="IPR001173">
    <property type="entry name" value="Glyco_trans_2-like"/>
</dbReference>
<evidence type="ECO:0000313" key="4">
    <source>
        <dbReference type="EMBL" id="ODR44327.1"/>
    </source>
</evidence>